<dbReference type="EMBL" id="BLAL01000261">
    <property type="protein sequence ID" value="GES97962.1"/>
    <property type="molecule type" value="Genomic_DNA"/>
</dbReference>
<accession>A0A8H3LZQ5</accession>
<dbReference type="PANTHER" id="PTHR34415">
    <property type="entry name" value="INTEGRASE CATALYTIC DOMAIN-CONTAINING PROTEIN"/>
    <property type="match status" value="1"/>
</dbReference>
<reference evidence="3" key="1">
    <citation type="submission" date="2019-10" db="EMBL/GenBank/DDBJ databases">
        <title>Conservation and host-specific expression of non-tandemly repeated heterogenous ribosome RNA gene in arbuscular mycorrhizal fungi.</title>
        <authorList>
            <person name="Maeda T."/>
            <person name="Kobayashi Y."/>
            <person name="Nakagawa T."/>
            <person name="Ezawa T."/>
            <person name="Yamaguchi K."/>
            <person name="Bino T."/>
            <person name="Nishimoto Y."/>
            <person name="Shigenobu S."/>
            <person name="Kawaguchi M."/>
        </authorList>
    </citation>
    <scope>NUCLEOTIDE SEQUENCE</scope>
    <source>
        <strain evidence="3">HR1</strain>
    </source>
</reference>
<sequence>MEYGIYFNNNSANENILAAITELENIFFIENSSSDDEKNTSDNEEVEVSSNNSNDIENLEENFKEMRLNNFEFTENNDNYIEDIVYDDVKLKVKKFFSGKCSCSFKCFEKIGYEQFLTHRLEFECLNKNMRDMAIKGQLMAFQNTNNRKTSRFKYCFNSNLPICRTTYENYSEIHGLPSPGRNFSKITMLIVFLPTSYSYISVYRDYIQAYKNEYGTEAHVIAESTFRKIWKLLIPSLQFMTPKSDLCETCELMKLEIQYITEHEKKLAITEKYLNHLNRTKQERDYYSNNIKCAVEDGKRNPNTTRSQILFKSFEGSAHIAYDWAQNVQIPYSPQQIGSIFFKSPRKVHLFGVCNTGNFPHTEQTNYIIDEAEMPDDEIELNFMIPGHTKFICDSCFGLIKVLYRKSKVNTIDDIVSIIDRSTTVHLNTSQRYLNGEGFKYYNFKDYFQKYKKLPNIQKQHHFYFNSLHPGEVFYKDKLEDEYKKAIIRNFPFDSDILPSTISIRPLSLKRQEELHKEIAPYIDIPFRDITCPKPKEHETV</sequence>
<dbReference type="OrthoDB" id="2377301at2759"/>
<protein>
    <recommendedName>
        <fullName evidence="2">DUF7869 domain-containing protein</fullName>
    </recommendedName>
</protein>
<dbReference type="PANTHER" id="PTHR34415:SF1">
    <property type="entry name" value="INTEGRASE CATALYTIC DOMAIN-CONTAINING PROTEIN"/>
    <property type="match status" value="1"/>
</dbReference>
<keyword evidence="1" id="KW-0175">Coiled coil</keyword>
<evidence type="ECO:0000256" key="1">
    <source>
        <dbReference type="SAM" id="Coils"/>
    </source>
</evidence>
<proteinExistence type="predicted"/>
<dbReference type="InterPro" id="IPR057191">
    <property type="entry name" value="DUF7869"/>
</dbReference>
<feature type="coiled-coil region" evidence="1">
    <location>
        <begin position="49"/>
        <end position="76"/>
    </location>
</feature>
<evidence type="ECO:0000259" key="2">
    <source>
        <dbReference type="Pfam" id="PF25273"/>
    </source>
</evidence>
<dbReference type="Proteomes" id="UP000615446">
    <property type="component" value="Unassembled WGS sequence"/>
</dbReference>
<dbReference type="Pfam" id="PF25273">
    <property type="entry name" value="DUF7869"/>
    <property type="match status" value="1"/>
</dbReference>
<gene>
    <name evidence="3" type="ORF">RCL2_002452500</name>
</gene>
<evidence type="ECO:0000313" key="4">
    <source>
        <dbReference type="Proteomes" id="UP000615446"/>
    </source>
</evidence>
<evidence type="ECO:0000313" key="3">
    <source>
        <dbReference type="EMBL" id="GES97962.1"/>
    </source>
</evidence>
<feature type="domain" description="DUF7869" evidence="2">
    <location>
        <begin position="379"/>
        <end position="476"/>
    </location>
</feature>
<dbReference type="AlphaFoldDB" id="A0A8H3LZQ5"/>
<comment type="caution">
    <text evidence="3">The sequence shown here is derived from an EMBL/GenBank/DDBJ whole genome shotgun (WGS) entry which is preliminary data.</text>
</comment>
<organism evidence="3 4">
    <name type="scientific">Rhizophagus clarus</name>
    <dbReference type="NCBI Taxonomy" id="94130"/>
    <lineage>
        <taxon>Eukaryota</taxon>
        <taxon>Fungi</taxon>
        <taxon>Fungi incertae sedis</taxon>
        <taxon>Mucoromycota</taxon>
        <taxon>Glomeromycotina</taxon>
        <taxon>Glomeromycetes</taxon>
        <taxon>Glomerales</taxon>
        <taxon>Glomeraceae</taxon>
        <taxon>Rhizophagus</taxon>
    </lineage>
</organism>
<name>A0A8H3LZQ5_9GLOM</name>